<sequence>MKSCVSVLGIAAICLHLGVAPAVAEMNDDEKAAAAIAILGIAALAHHKHHYKDGYRPGDDVETAEFERGYRDGLHGYAYWEYSQTRGYVEGYTAGENERKNSVAHRRQSADLRAPPMAYSGCAGIVAQNFAVGKHHVHFVKARSPQKHEWEIEATVGHEHMVCKMRDSGEVIELRGGKL</sequence>
<keyword evidence="3" id="KW-1185">Reference proteome</keyword>
<dbReference type="AlphaFoldDB" id="A0A975S321"/>
<organism evidence="2 3">
    <name type="scientific">Gemmobacter fulvus</name>
    <dbReference type="NCBI Taxonomy" id="2840474"/>
    <lineage>
        <taxon>Bacteria</taxon>
        <taxon>Pseudomonadati</taxon>
        <taxon>Pseudomonadota</taxon>
        <taxon>Alphaproteobacteria</taxon>
        <taxon>Rhodobacterales</taxon>
        <taxon>Paracoccaceae</taxon>
        <taxon>Gemmobacter</taxon>
    </lineage>
</organism>
<evidence type="ECO:0000313" key="3">
    <source>
        <dbReference type="Proteomes" id="UP000679352"/>
    </source>
</evidence>
<proteinExistence type="predicted"/>
<dbReference type="KEGG" id="gfu:KM031_19085"/>
<evidence type="ECO:0000313" key="2">
    <source>
        <dbReference type="EMBL" id="QWK92749.1"/>
    </source>
</evidence>
<keyword evidence="2" id="KW-0614">Plasmid</keyword>
<dbReference type="Proteomes" id="UP000679352">
    <property type="component" value="Plasmid p2"/>
</dbReference>
<reference evidence="2" key="1">
    <citation type="submission" date="2021-06" db="EMBL/GenBank/DDBJ databases">
        <authorList>
            <person name="Lee C.-S."/>
            <person name="Jin L."/>
        </authorList>
    </citation>
    <scope>NUCLEOTIDE SEQUENCE</scope>
    <source>
        <strain evidence="2">Con5</strain>
        <plasmid evidence="2">p2</plasmid>
    </source>
</reference>
<dbReference type="EMBL" id="CP076363">
    <property type="protein sequence ID" value="QWK92749.1"/>
    <property type="molecule type" value="Genomic_DNA"/>
</dbReference>
<evidence type="ECO:0000256" key="1">
    <source>
        <dbReference type="SAM" id="SignalP"/>
    </source>
</evidence>
<dbReference type="RefSeq" id="WP_215505475.1">
    <property type="nucleotide sequence ID" value="NZ_CP076363.1"/>
</dbReference>
<accession>A0A975S321</accession>
<feature type="signal peptide" evidence="1">
    <location>
        <begin position="1"/>
        <end position="24"/>
    </location>
</feature>
<keyword evidence="1" id="KW-0732">Signal</keyword>
<gene>
    <name evidence="2" type="ORF">KM031_19085</name>
</gene>
<feature type="chain" id="PRO_5037041103" description="PepSY domain-containing protein" evidence="1">
    <location>
        <begin position="25"/>
        <end position="179"/>
    </location>
</feature>
<evidence type="ECO:0008006" key="4">
    <source>
        <dbReference type="Google" id="ProtNLM"/>
    </source>
</evidence>
<protein>
    <recommendedName>
        <fullName evidence="4">PepSY domain-containing protein</fullName>
    </recommendedName>
</protein>
<geneLocation type="plasmid" evidence="2 3">
    <name>p2</name>
</geneLocation>
<name>A0A975S321_9RHOB</name>